<dbReference type="Pfam" id="PF00249">
    <property type="entry name" value="Myb_DNA-binding"/>
    <property type="match status" value="1"/>
</dbReference>
<gene>
    <name evidence="7" type="ORF">E1A91_D07G091100v1</name>
</gene>
<dbReference type="PANTHER" id="PTHR31003">
    <property type="entry name" value="MYB FAMILY TRANSCRIPTION FACTOR"/>
    <property type="match status" value="1"/>
</dbReference>
<keyword evidence="3" id="KW-0238">DNA-binding</keyword>
<dbReference type="InterPro" id="IPR006447">
    <property type="entry name" value="Myb_dom_plants"/>
</dbReference>
<feature type="domain" description="HTH myb-type" evidence="6">
    <location>
        <begin position="192"/>
        <end position="248"/>
    </location>
</feature>
<comment type="subcellular location">
    <subcellularLocation>
        <location evidence="1">Nucleus</location>
    </subcellularLocation>
</comment>
<protein>
    <recommendedName>
        <fullName evidence="6">HTH myb-type domain-containing protein</fullName>
    </recommendedName>
</protein>
<name>A0A5D2U612_GOSMU</name>
<dbReference type="InterPro" id="IPR017930">
    <property type="entry name" value="Myb_dom"/>
</dbReference>
<dbReference type="SUPFAM" id="SSF46689">
    <property type="entry name" value="Homeodomain-like"/>
    <property type="match status" value="1"/>
</dbReference>
<accession>A0A5D2U612</accession>
<feature type="non-terminal residue" evidence="7">
    <location>
        <position position="270"/>
    </location>
</feature>
<dbReference type="PROSITE" id="PS51294">
    <property type="entry name" value="HTH_MYB"/>
    <property type="match status" value="1"/>
</dbReference>
<evidence type="ECO:0000313" key="8">
    <source>
        <dbReference type="Proteomes" id="UP000323597"/>
    </source>
</evidence>
<evidence type="ECO:0000313" key="7">
    <source>
        <dbReference type="EMBL" id="TYI72889.1"/>
    </source>
</evidence>
<dbReference type="PANTHER" id="PTHR31003:SF47">
    <property type="entry name" value="TRANSCRIPTION FACTOR BOA-LIKE"/>
    <property type="match status" value="1"/>
</dbReference>
<dbReference type="AlphaFoldDB" id="A0A5D2U612"/>
<dbReference type="InterPro" id="IPR001005">
    <property type="entry name" value="SANT/Myb"/>
</dbReference>
<dbReference type="Proteomes" id="UP000323597">
    <property type="component" value="Chromosome D07"/>
</dbReference>
<dbReference type="GO" id="GO:0003700">
    <property type="term" value="F:DNA-binding transcription factor activity"/>
    <property type="evidence" value="ECO:0007669"/>
    <property type="project" value="InterPro"/>
</dbReference>
<evidence type="ECO:0000256" key="3">
    <source>
        <dbReference type="ARBA" id="ARBA00023125"/>
    </source>
</evidence>
<dbReference type="NCBIfam" id="TIGR01557">
    <property type="entry name" value="myb_SHAQKYF"/>
    <property type="match status" value="1"/>
</dbReference>
<dbReference type="Pfam" id="PF26575">
    <property type="entry name" value="HHO5_N"/>
    <property type="match status" value="1"/>
</dbReference>
<keyword evidence="2" id="KW-0805">Transcription regulation</keyword>
<organism evidence="7 8">
    <name type="scientific">Gossypium mustelinum</name>
    <name type="common">Cotton</name>
    <name type="synonym">Gossypium caicoense</name>
    <dbReference type="NCBI Taxonomy" id="34275"/>
    <lineage>
        <taxon>Eukaryota</taxon>
        <taxon>Viridiplantae</taxon>
        <taxon>Streptophyta</taxon>
        <taxon>Embryophyta</taxon>
        <taxon>Tracheophyta</taxon>
        <taxon>Spermatophyta</taxon>
        <taxon>Magnoliopsida</taxon>
        <taxon>eudicotyledons</taxon>
        <taxon>Gunneridae</taxon>
        <taxon>Pentapetalae</taxon>
        <taxon>rosids</taxon>
        <taxon>malvids</taxon>
        <taxon>Malvales</taxon>
        <taxon>Malvaceae</taxon>
        <taxon>Malvoideae</taxon>
        <taxon>Gossypium</taxon>
    </lineage>
</organism>
<dbReference type="EMBL" id="CM017655">
    <property type="protein sequence ID" value="TYI72889.1"/>
    <property type="molecule type" value="Genomic_DNA"/>
</dbReference>
<evidence type="ECO:0000256" key="2">
    <source>
        <dbReference type="ARBA" id="ARBA00023015"/>
    </source>
</evidence>
<proteinExistence type="predicted"/>
<reference evidence="7 8" key="1">
    <citation type="submission" date="2019-07" db="EMBL/GenBank/DDBJ databases">
        <title>WGS assembly of Gossypium mustelinum.</title>
        <authorList>
            <person name="Chen Z.J."/>
            <person name="Sreedasyam A."/>
            <person name="Ando A."/>
            <person name="Song Q."/>
            <person name="De L."/>
            <person name="Hulse-Kemp A."/>
            <person name="Ding M."/>
            <person name="Ye W."/>
            <person name="Kirkbride R."/>
            <person name="Jenkins J."/>
            <person name="Plott C."/>
            <person name="Lovell J."/>
            <person name="Lin Y.-M."/>
            <person name="Vaughn R."/>
            <person name="Liu B."/>
            <person name="Li W."/>
            <person name="Simpson S."/>
            <person name="Scheffler B."/>
            <person name="Saski C."/>
            <person name="Grover C."/>
            <person name="Hu G."/>
            <person name="Conover J."/>
            <person name="Carlson J."/>
            <person name="Shu S."/>
            <person name="Boston L."/>
            <person name="Williams M."/>
            <person name="Peterson D."/>
            <person name="Mcgee K."/>
            <person name="Jones D."/>
            <person name="Wendel J."/>
            <person name="Stelly D."/>
            <person name="Grimwood J."/>
            <person name="Schmutz J."/>
        </authorList>
    </citation>
    <scope>NUCLEOTIDE SEQUENCE [LARGE SCALE GENOMIC DNA]</scope>
    <source>
        <strain evidence="7">1408120.09</strain>
    </source>
</reference>
<dbReference type="InterPro" id="IPR044787">
    <property type="entry name" value="HHO5-like"/>
</dbReference>
<sequence length="270" mass="31033">MNPNSVELSLSLKPLYVPKSLSSLFLDLSKIDNQYYKLSVLSDYIGKLEEELARVQPLKHLLPQCTLLLMEAIETLKVEFTNIKNNLKNNEKEGERETQKIISTCSATEEHYGNSQPCKEKGNNMEGLMMAYKENSTWNCVGASSSSGKEKEVAAIEEYSWRNDETFYCNYDHHHHHHHHLKPLTQAIWKNNRRCWSSELHSRFVEALNMLGGNEVATPKQIRDLMQVEGLTIDQVKSHLQVKFNLLSLINNACIILYIVQKKIKSKKKG</sequence>
<dbReference type="GO" id="GO:0005634">
    <property type="term" value="C:nucleus"/>
    <property type="evidence" value="ECO:0007669"/>
    <property type="project" value="UniProtKB-SubCell"/>
</dbReference>
<keyword evidence="4" id="KW-0804">Transcription</keyword>
<keyword evidence="5" id="KW-0539">Nucleus</keyword>
<dbReference type="InterPro" id="IPR058673">
    <property type="entry name" value="HHO5-like_N"/>
</dbReference>
<dbReference type="Gene3D" id="1.10.10.60">
    <property type="entry name" value="Homeodomain-like"/>
    <property type="match status" value="1"/>
</dbReference>
<dbReference type="GO" id="GO:0003677">
    <property type="term" value="F:DNA binding"/>
    <property type="evidence" value="ECO:0007669"/>
    <property type="project" value="UniProtKB-KW"/>
</dbReference>
<evidence type="ECO:0000256" key="5">
    <source>
        <dbReference type="ARBA" id="ARBA00023242"/>
    </source>
</evidence>
<evidence type="ECO:0000256" key="4">
    <source>
        <dbReference type="ARBA" id="ARBA00023163"/>
    </source>
</evidence>
<evidence type="ECO:0000259" key="6">
    <source>
        <dbReference type="PROSITE" id="PS51294"/>
    </source>
</evidence>
<dbReference type="InterPro" id="IPR009057">
    <property type="entry name" value="Homeodomain-like_sf"/>
</dbReference>
<keyword evidence="8" id="KW-1185">Reference proteome</keyword>
<evidence type="ECO:0000256" key="1">
    <source>
        <dbReference type="ARBA" id="ARBA00004123"/>
    </source>
</evidence>